<evidence type="ECO:0000313" key="3">
    <source>
        <dbReference type="Proteomes" id="UP000602076"/>
    </source>
</evidence>
<dbReference type="Proteomes" id="UP000602076">
    <property type="component" value="Unassembled WGS sequence"/>
</dbReference>
<accession>A0A927CY78</accession>
<dbReference type="AlphaFoldDB" id="A0A927CY78"/>
<protein>
    <submittedName>
        <fullName evidence="2">DUF2700 domain-containing protein</fullName>
    </submittedName>
</protein>
<evidence type="ECO:0000256" key="1">
    <source>
        <dbReference type="SAM" id="Phobius"/>
    </source>
</evidence>
<feature type="transmembrane region" description="Helical" evidence="1">
    <location>
        <begin position="6"/>
        <end position="26"/>
    </location>
</feature>
<organism evidence="2 3">
    <name type="scientific">Peribacillus faecalis</name>
    <dbReference type="NCBI Taxonomy" id="2772559"/>
    <lineage>
        <taxon>Bacteria</taxon>
        <taxon>Bacillati</taxon>
        <taxon>Bacillota</taxon>
        <taxon>Bacilli</taxon>
        <taxon>Bacillales</taxon>
        <taxon>Bacillaceae</taxon>
        <taxon>Peribacillus</taxon>
    </lineage>
</organism>
<proteinExistence type="predicted"/>
<sequence length="90" mass="9617">MKDFILAALPWVVLGITVAIAMVNIKGDKARKEDREKIGNYMSVGMSIGMCFGIAIGLAFDEMLGRNGLTYGICFGMLGGMVIGKGVGRR</sequence>
<comment type="caution">
    <text evidence="2">The sequence shown here is derived from an EMBL/GenBank/DDBJ whole genome shotgun (WGS) entry which is preliminary data.</text>
</comment>
<keyword evidence="1" id="KW-0812">Transmembrane</keyword>
<dbReference type="EMBL" id="JACXSI010000047">
    <property type="protein sequence ID" value="MBD3109908.1"/>
    <property type="molecule type" value="Genomic_DNA"/>
</dbReference>
<reference evidence="2" key="1">
    <citation type="submission" date="2020-09" db="EMBL/GenBank/DDBJ databases">
        <title>Bacillus faecalis sp. nov., a moderately halophilic bacterium isolated from cow faeces.</title>
        <authorList>
            <person name="Jiang L."/>
            <person name="Lee J."/>
        </authorList>
    </citation>
    <scope>NUCLEOTIDE SEQUENCE</scope>
    <source>
        <strain evidence="2">AGMB 02131</strain>
    </source>
</reference>
<keyword evidence="3" id="KW-1185">Reference proteome</keyword>
<feature type="transmembrane region" description="Helical" evidence="1">
    <location>
        <begin position="69"/>
        <end position="88"/>
    </location>
</feature>
<keyword evidence="1" id="KW-1133">Transmembrane helix</keyword>
<evidence type="ECO:0000313" key="2">
    <source>
        <dbReference type="EMBL" id="MBD3109908.1"/>
    </source>
</evidence>
<dbReference type="RefSeq" id="WP_190999445.1">
    <property type="nucleotide sequence ID" value="NZ_JACXSI010000047.1"/>
</dbReference>
<name>A0A927CY78_9BACI</name>
<feature type="transmembrane region" description="Helical" evidence="1">
    <location>
        <begin position="38"/>
        <end position="57"/>
    </location>
</feature>
<keyword evidence="1" id="KW-0472">Membrane</keyword>
<gene>
    <name evidence="2" type="ORF">IEO70_16330</name>
</gene>